<keyword evidence="3" id="KW-1185">Reference proteome</keyword>
<evidence type="ECO:0000313" key="2">
    <source>
        <dbReference type="EnsemblMetazoa" id="AMEC020461-PA"/>
    </source>
</evidence>
<dbReference type="STRING" id="34690.A0A182UHF1"/>
<accession>A0A182UHF1</accession>
<dbReference type="AlphaFoldDB" id="A0A182UHF1"/>
<feature type="region of interest" description="Disordered" evidence="1">
    <location>
        <begin position="1"/>
        <end position="55"/>
    </location>
</feature>
<evidence type="ECO:0000313" key="3">
    <source>
        <dbReference type="Proteomes" id="UP000075902"/>
    </source>
</evidence>
<reference evidence="2" key="2">
    <citation type="submission" date="2020-05" db="UniProtKB">
        <authorList>
            <consortium name="EnsemblMetazoa"/>
        </authorList>
    </citation>
    <scope>IDENTIFICATION</scope>
    <source>
        <strain evidence="2">CM1001059</strain>
    </source>
</reference>
<protein>
    <submittedName>
        <fullName evidence="2">Uncharacterized protein</fullName>
    </submittedName>
</protein>
<dbReference type="Proteomes" id="UP000075902">
    <property type="component" value="Unassembled WGS sequence"/>
</dbReference>
<reference evidence="3" key="1">
    <citation type="submission" date="2014-01" db="EMBL/GenBank/DDBJ databases">
        <title>The Genome Sequence of Anopheles melas CM1001059_A (V2).</title>
        <authorList>
            <consortium name="The Broad Institute Genomics Platform"/>
            <person name="Neafsey D.E."/>
            <person name="Besansky N."/>
            <person name="Howell P."/>
            <person name="Walton C."/>
            <person name="Young S.K."/>
            <person name="Zeng Q."/>
            <person name="Gargeya S."/>
            <person name="Fitzgerald M."/>
            <person name="Haas B."/>
            <person name="Abouelleil A."/>
            <person name="Allen A.W."/>
            <person name="Alvarado L."/>
            <person name="Arachchi H.M."/>
            <person name="Berlin A.M."/>
            <person name="Chapman S.B."/>
            <person name="Gainer-Dewar J."/>
            <person name="Goldberg J."/>
            <person name="Griggs A."/>
            <person name="Gujja S."/>
            <person name="Hansen M."/>
            <person name="Howarth C."/>
            <person name="Imamovic A."/>
            <person name="Ireland A."/>
            <person name="Larimer J."/>
            <person name="McCowan C."/>
            <person name="Murphy C."/>
            <person name="Pearson M."/>
            <person name="Poon T.W."/>
            <person name="Priest M."/>
            <person name="Roberts A."/>
            <person name="Saif S."/>
            <person name="Shea T."/>
            <person name="Sisk P."/>
            <person name="Sykes S."/>
            <person name="Wortman J."/>
            <person name="Nusbaum C."/>
            <person name="Birren B."/>
        </authorList>
    </citation>
    <scope>NUCLEOTIDE SEQUENCE [LARGE SCALE GENOMIC DNA]</scope>
    <source>
        <strain evidence="3">CM1001059</strain>
    </source>
</reference>
<sequence length="143" mass="14969">MKDLLHTRGLSSTGSGTSGSGSRRHEKDTGAGNHLSASGGGGSSSASSTVSSLVVVGPNGGSEEILVGDSLPHASGYRELMQLIKLQREKINTQQADLSKVRSPASPLEPVRFVNFLQDVRVSPFLLRSCGIGVLDYTYVPVT</sequence>
<organism evidence="2 3">
    <name type="scientific">Anopheles melas</name>
    <dbReference type="NCBI Taxonomy" id="34690"/>
    <lineage>
        <taxon>Eukaryota</taxon>
        <taxon>Metazoa</taxon>
        <taxon>Ecdysozoa</taxon>
        <taxon>Arthropoda</taxon>
        <taxon>Hexapoda</taxon>
        <taxon>Insecta</taxon>
        <taxon>Pterygota</taxon>
        <taxon>Neoptera</taxon>
        <taxon>Endopterygota</taxon>
        <taxon>Diptera</taxon>
        <taxon>Nematocera</taxon>
        <taxon>Culicoidea</taxon>
        <taxon>Culicidae</taxon>
        <taxon>Anophelinae</taxon>
        <taxon>Anopheles</taxon>
    </lineage>
</organism>
<evidence type="ECO:0000256" key="1">
    <source>
        <dbReference type="SAM" id="MobiDB-lite"/>
    </source>
</evidence>
<dbReference type="VEuPathDB" id="VectorBase:AMEC020461"/>
<feature type="compositionally biased region" description="Low complexity" evidence="1">
    <location>
        <begin position="44"/>
        <end position="55"/>
    </location>
</feature>
<name>A0A182UHF1_9DIPT</name>
<proteinExistence type="predicted"/>
<dbReference type="EnsemblMetazoa" id="AMEC020461-RA">
    <property type="protein sequence ID" value="AMEC020461-PA"/>
    <property type="gene ID" value="AMEC020461"/>
</dbReference>